<organism evidence="1 2">
    <name type="scientific">Parathielavia appendiculata</name>
    <dbReference type="NCBI Taxonomy" id="2587402"/>
    <lineage>
        <taxon>Eukaryota</taxon>
        <taxon>Fungi</taxon>
        <taxon>Dikarya</taxon>
        <taxon>Ascomycota</taxon>
        <taxon>Pezizomycotina</taxon>
        <taxon>Sordariomycetes</taxon>
        <taxon>Sordariomycetidae</taxon>
        <taxon>Sordariales</taxon>
        <taxon>Chaetomiaceae</taxon>
        <taxon>Parathielavia</taxon>
    </lineage>
</organism>
<reference evidence="1" key="1">
    <citation type="journal article" date="2023" name="Mol. Phylogenet. Evol.">
        <title>Genome-scale phylogeny and comparative genomics of the fungal order Sordariales.</title>
        <authorList>
            <person name="Hensen N."/>
            <person name="Bonometti L."/>
            <person name="Westerberg I."/>
            <person name="Brannstrom I.O."/>
            <person name="Guillou S."/>
            <person name="Cros-Aarteil S."/>
            <person name="Calhoun S."/>
            <person name="Haridas S."/>
            <person name="Kuo A."/>
            <person name="Mondo S."/>
            <person name="Pangilinan J."/>
            <person name="Riley R."/>
            <person name="LaButti K."/>
            <person name="Andreopoulos B."/>
            <person name="Lipzen A."/>
            <person name="Chen C."/>
            <person name="Yan M."/>
            <person name="Daum C."/>
            <person name="Ng V."/>
            <person name="Clum A."/>
            <person name="Steindorff A."/>
            <person name="Ohm R.A."/>
            <person name="Martin F."/>
            <person name="Silar P."/>
            <person name="Natvig D.O."/>
            <person name="Lalanne C."/>
            <person name="Gautier V."/>
            <person name="Ament-Velasquez S.L."/>
            <person name="Kruys A."/>
            <person name="Hutchinson M.I."/>
            <person name="Powell A.J."/>
            <person name="Barry K."/>
            <person name="Miller A.N."/>
            <person name="Grigoriev I.V."/>
            <person name="Debuchy R."/>
            <person name="Gladieux P."/>
            <person name="Hiltunen Thoren M."/>
            <person name="Johannesson H."/>
        </authorList>
    </citation>
    <scope>NUCLEOTIDE SEQUENCE</scope>
    <source>
        <strain evidence="1">CBS 731.68</strain>
    </source>
</reference>
<dbReference type="RefSeq" id="XP_062649089.1">
    <property type="nucleotide sequence ID" value="XM_062795578.1"/>
</dbReference>
<proteinExistence type="predicted"/>
<dbReference type="EMBL" id="MU853226">
    <property type="protein sequence ID" value="KAK4125318.1"/>
    <property type="molecule type" value="Genomic_DNA"/>
</dbReference>
<dbReference type="GeneID" id="87832346"/>
<protein>
    <submittedName>
        <fullName evidence="1">Uncharacterized protein</fullName>
    </submittedName>
</protein>
<feature type="non-terminal residue" evidence="1">
    <location>
        <position position="165"/>
    </location>
</feature>
<dbReference type="Proteomes" id="UP001302602">
    <property type="component" value="Unassembled WGS sequence"/>
</dbReference>
<evidence type="ECO:0000313" key="1">
    <source>
        <dbReference type="EMBL" id="KAK4125318.1"/>
    </source>
</evidence>
<sequence length="165" mass="18782">MNQWSVPLNTRQVPVFSARAGSIRIAEASLIGSFPYIEDYWFSPRLLRPLHAEYAPASGAESDGGPGSILSLRDQRSKLGLRSHRRQQRIAPRGAATRLSSGLGVSILEVYLEFGSIRSKDRRHYDPSQLVMCYLRKKRQQETFPDFWFRFAVRSRRETGAVLAK</sequence>
<keyword evidence="2" id="KW-1185">Reference proteome</keyword>
<accession>A0AAN6Z5G6</accession>
<reference evidence="1" key="2">
    <citation type="submission" date="2023-05" db="EMBL/GenBank/DDBJ databases">
        <authorList>
            <consortium name="Lawrence Berkeley National Laboratory"/>
            <person name="Steindorff A."/>
            <person name="Hensen N."/>
            <person name="Bonometti L."/>
            <person name="Westerberg I."/>
            <person name="Brannstrom I.O."/>
            <person name="Guillou S."/>
            <person name="Cros-Aarteil S."/>
            <person name="Calhoun S."/>
            <person name="Haridas S."/>
            <person name="Kuo A."/>
            <person name="Mondo S."/>
            <person name="Pangilinan J."/>
            <person name="Riley R."/>
            <person name="Labutti K."/>
            <person name="Andreopoulos B."/>
            <person name="Lipzen A."/>
            <person name="Chen C."/>
            <person name="Yanf M."/>
            <person name="Daum C."/>
            <person name="Ng V."/>
            <person name="Clum A."/>
            <person name="Ohm R."/>
            <person name="Martin F."/>
            <person name="Silar P."/>
            <person name="Natvig D."/>
            <person name="Lalanne C."/>
            <person name="Gautier V."/>
            <person name="Ament-Velasquez S.L."/>
            <person name="Kruys A."/>
            <person name="Hutchinson M.I."/>
            <person name="Powell A.J."/>
            <person name="Barry K."/>
            <person name="Miller A.N."/>
            <person name="Grigoriev I.V."/>
            <person name="Debuchy R."/>
            <person name="Gladieux P."/>
            <person name="Thoren M.H."/>
            <person name="Johannesson H."/>
        </authorList>
    </citation>
    <scope>NUCLEOTIDE SEQUENCE</scope>
    <source>
        <strain evidence="1">CBS 731.68</strain>
    </source>
</reference>
<gene>
    <name evidence="1" type="ORF">N657DRAFT_671083</name>
</gene>
<evidence type="ECO:0000313" key="2">
    <source>
        <dbReference type="Proteomes" id="UP001302602"/>
    </source>
</evidence>
<dbReference type="AlphaFoldDB" id="A0AAN6Z5G6"/>
<comment type="caution">
    <text evidence="1">The sequence shown here is derived from an EMBL/GenBank/DDBJ whole genome shotgun (WGS) entry which is preliminary data.</text>
</comment>
<name>A0AAN6Z5G6_9PEZI</name>